<dbReference type="STRING" id="1430440.MGMSRv2__1253"/>
<dbReference type="Proteomes" id="UP000018922">
    <property type="component" value="Chromosome I"/>
</dbReference>
<reference evidence="2 3" key="1">
    <citation type="journal article" date="2014" name="Genome Announc.">
        <title>Complete genome sequence of Magnetospirillum gryphiswaldense MSR-1.</title>
        <authorList>
            <person name="Wang X."/>
            <person name="Wang Q."/>
            <person name="Zhang W."/>
            <person name="Wang Y."/>
            <person name="Li L."/>
            <person name="Wen T."/>
            <person name="Zhang T."/>
            <person name="Zhang Y."/>
            <person name="Xu J."/>
            <person name="Hu J."/>
            <person name="Li S."/>
            <person name="Liu L."/>
            <person name="Liu J."/>
            <person name="Jiang W."/>
            <person name="Tian J."/>
            <person name="Li Y."/>
            <person name="Schuler D."/>
            <person name="Wang L."/>
            <person name="Li J."/>
        </authorList>
    </citation>
    <scope>NUCLEOTIDE SEQUENCE [LARGE SCALE GENOMIC DNA]</scope>
    <source>
        <strain evidence="3">DSM 6361 / JCM 21280 / NBRC 15271 / MSR-1</strain>
    </source>
</reference>
<feature type="transmembrane region" description="Helical" evidence="1">
    <location>
        <begin position="59"/>
        <end position="80"/>
    </location>
</feature>
<evidence type="ECO:0000256" key="1">
    <source>
        <dbReference type="SAM" id="Phobius"/>
    </source>
</evidence>
<feature type="transmembrane region" description="Helical" evidence="1">
    <location>
        <begin position="133"/>
        <end position="155"/>
    </location>
</feature>
<dbReference type="HOGENOM" id="CLU_108379_0_0_5"/>
<feature type="transmembrane region" description="Helical" evidence="1">
    <location>
        <begin position="86"/>
        <end position="105"/>
    </location>
</feature>
<keyword evidence="1" id="KW-1133">Transmembrane helix</keyword>
<sequence length="192" mass="20465">MNCSTNKRGMLVSALLAGAGMAYPFVVHAVMGRVPPGAFVLLVLVLLGLRFMALRGTAIARTLAVPLGLAFTGTIVLGLMDAQVAALAYPVMMNLAFAAAFGWSLRAPPSLVQVFASITEPDPSPVAIAYMRVVSLVWCVFLTVNALIALALALWADRGLWALYTGLISYGLMGLLFAGEWLVRQRVKRRAA</sequence>
<keyword evidence="3" id="KW-1185">Reference proteome</keyword>
<gene>
    <name evidence="2" type="ordered locus">MGMSRv2__1253</name>
</gene>
<feature type="transmembrane region" description="Helical" evidence="1">
    <location>
        <begin position="34"/>
        <end position="52"/>
    </location>
</feature>
<proteinExistence type="predicted"/>
<evidence type="ECO:0000313" key="2">
    <source>
        <dbReference type="EMBL" id="CDK98468.1"/>
    </source>
</evidence>
<organism evidence="2 3">
    <name type="scientific">Magnetospirillum gryphiswaldense (strain DSM 6361 / JCM 21280 / NBRC 15271 / MSR-1)</name>
    <dbReference type="NCBI Taxonomy" id="431944"/>
    <lineage>
        <taxon>Bacteria</taxon>
        <taxon>Pseudomonadati</taxon>
        <taxon>Pseudomonadota</taxon>
        <taxon>Alphaproteobacteria</taxon>
        <taxon>Rhodospirillales</taxon>
        <taxon>Rhodospirillaceae</taxon>
        <taxon>Magnetospirillum</taxon>
    </lineage>
</organism>
<accession>V6F1U9</accession>
<dbReference type="KEGG" id="mgy:MGMSRv2__1253"/>
<keyword evidence="1" id="KW-0472">Membrane</keyword>
<evidence type="ECO:0000313" key="3">
    <source>
        <dbReference type="Proteomes" id="UP000018922"/>
    </source>
</evidence>
<dbReference type="eggNOG" id="COG4648">
    <property type="taxonomic scope" value="Bacteria"/>
</dbReference>
<evidence type="ECO:0008006" key="4">
    <source>
        <dbReference type="Google" id="ProtNLM"/>
    </source>
</evidence>
<protein>
    <recommendedName>
        <fullName evidence="4">Transmembrane protein</fullName>
    </recommendedName>
</protein>
<keyword evidence="1" id="KW-0812">Transmembrane</keyword>
<name>V6F1U9_MAGGM</name>
<feature type="transmembrane region" description="Helical" evidence="1">
    <location>
        <begin position="161"/>
        <end position="183"/>
    </location>
</feature>
<dbReference type="AlphaFoldDB" id="V6F1U9"/>
<dbReference type="EMBL" id="HG794546">
    <property type="protein sequence ID" value="CDK98468.1"/>
    <property type="molecule type" value="Genomic_DNA"/>
</dbReference>